<reference evidence="1" key="1">
    <citation type="submission" date="2014-01" db="EMBL/GenBank/DDBJ databases">
        <title>The genome of the white-rot fungus Pycnoporus cinnabarinus: a basidiomycete model with a versatile arsenal for lignocellulosic biomass breakdown.</title>
        <authorList>
            <person name="Levasseur A."/>
            <person name="Lomascolo A."/>
            <person name="Ruiz-Duenas F.J."/>
            <person name="Uzan E."/>
            <person name="Piumi F."/>
            <person name="Kues U."/>
            <person name="Ram A.F.J."/>
            <person name="Murat C."/>
            <person name="Haon M."/>
            <person name="Benoit I."/>
            <person name="Arfi Y."/>
            <person name="Chevret D."/>
            <person name="Drula E."/>
            <person name="Kwon M.J."/>
            <person name="Gouret P."/>
            <person name="Lesage-Meessen L."/>
            <person name="Lombard V."/>
            <person name="Mariette J."/>
            <person name="Noirot C."/>
            <person name="Park J."/>
            <person name="Patyshakuliyeva A."/>
            <person name="Wieneger R.A.B."/>
            <person name="Wosten H.A.B."/>
            <person name="Martin F."/>
            <person name="Coutinho P.M."/>
            <person name="de Vries R."/>
            <person name="Martinez A.T."/>
            <person name="Klopp C."/>
            <person name="Pontarotti P."/>
            <person name="Henrissat B."/>
            <person name="Record E."/>
        </authorList>
    </citation>
    <scope>NUCLEOTIDE SEQUENCE [LARGE SCALE GENOMIC DNA]</scope>
    <source>
        <strain evidence="1">BRFM137</strain>
    </source>
</reference>
<dbReference type="EMBL" id="CCBP010000240">
    <property type="protein sequence ID" value="CDO75089.1"/>
    <property type="molecule type" value="Genomic_DNA"/>
</dbReference>
<dbReference type="HOGENOM" id="CLU_2237967_0_0_1"/>
<organism evidence="1 2">
    <name type="scientific">Pycnoporus cinnabarinus</name>
    <name type="common">Cinnabar-red polypore</name>
    <name type="synonym">Trametes cinnabarina</name>
    <dbReference type="NCBI Taxonomy" id="5643"/>
    <lineage>
        <taxon>Eukaryota</taxon>
        <taxon>Fungi</taxon>
        <taxon>Dikarya</taxon>
        <taxon>Basidiomycota</taxon>
        <taxon>Agaricomycotina</taxon>
        <taxon>Agaricomycetes</taxon>
        <taxon>Polyporales</taxon>
        <taxon>Polyporaceae</taxon>
        <taxon>Trametes</taxon>
    </lineage>
</organism>
<name>A0A060SS84_PYCCI</name>
<evidence type="ECO:0000313" key="2">
    <source>
        <dbReference type="Proteomes" id="UP000029665"/>
    </source>
</evidence>
<accession>A0A060SS84</accession>
<evidence type="ECO:0000313" key="1">
    <source>
        <dbReference type="EMBL" id="CDO75089.1"/>
    </source>
</evidence>
<dbReference type="Proteomes" id="UP000029665">
    <property type="component" value="Unassembled WGS sequence"/>
</dbReference>
<comment type="caution">
    <text evidence="1">The sequence shown here is derived from an EMBL/GenBank/DDBJ whole genome shotgun (WGS) entry which is preliminary data.</text>
</comment>
<proteinExistence type="predicted"/>
<protein>
    <submittedName>
        <fullName evidence="1">Uncharacterized protein</fullName>
    </submittedName>
</protein>
<dbReference type="AlphaFoldDB" id="A0A060SS84"/>
<sequence length="105" mass="12022">MLLGPSATTSAKSASSADITKLLTLELPYDSRYLHQSQGGRATKAYAAQIPRETIHKRAKCFWDFYFSGKRALFKLKTEQEFIDHVERRMIHVIVDCAIRTNMDK</sequence>
<gene>
    <name evidence="1" type="ORF">BN946_scf185010.g14</name>
</gene>
<keyword evidence="2" id="KW-1185">Reference proteome</keyword>